<reference evidence="3 4" key="1">
    <citation type="journal article" date="2019" name="Int. J. Syst. Evol. Microbiol.">
        <title>The Global Catalogue of Microorganisms (GCM) 10K type strain sequencing project: providing services to taxonomists for standard genome sequencing and annotation.</title>
        <authorList>
            <consortium name="The Broad Institute Genomics Platform"/>
            <consortium name="The Broad Institute Genome Sequencing Center for Infectious Disease"/>
            <person name="Wu L."/>
            <person name="Ma J."/>
        </authorList>
    </citation>
    <scope>NUCLEOTIDE SEQUENCE [LARGE SCALE GENOMIC DNA]</scope>
    <source>
        <strain evidence="3 4">JCM 10696</strain>
    </source>
</reference>
<comment type="caution">
    <text evidence="3">The sequence shown here is derived from an EMBL/GenBank/DDBJ whole genome shotgun (WGS) entry which is preliminary data.</text>
</comment>
<organism evidence="3 4">
    <name type="scientific">Actinocorallia libanotica</name>
    <dbReference type="NCBI Taxonomy" id="46162"/>
    <lineage>
        <taxon>Bacteria</taxon>
        <taxon>Bacillati</taxon>
        <taxon>Actinomycetota</taxon>
        <taxon>Actinomycetes</taxon>
        <taxon>Streptosporangiales</taxon>
        <taxon>Thermomonosporaceae</taxon>
        <taxon>Actinocorallia</taxon>
    </lineage>
</organism>
<keyword evidence="2" id="KW-0472">Membrane</keyword>
<keyword evidence="4" id="KW-1185">Reference proteome</keyword>
<feature type="compositionally biased region" description="Basic and acidic residues" evidence="1">
    <location>
        <begin position="155"/>
        <end position="164"/>
    </location>
</feature>
<accession>A0ABN1Q3D1</accession>
<evidence type="ECO:0000313" key="4">
    <source>
        <dbReference type="Proteomes" id="UP001500665"/>
    </source>
</evidence>
<evidence type="ECO:0000256" key="1">
    <source>
        <dbReference type="SAM" id="MobiDB-lite"/>
    </source>
</evidence>
<sequence>MSRARRLGRSVVHLVMDSGPVVVLAIIAAAGSFSHIRNLAERQGQEGWKAWAVAVCIDLLCVMAARERHRDAVIGRTSRGWVSWPVVVLAGGVILTLAANLAEARPGWWAHILSAVPAAAFLIAVSMLERRAGYRPEPAADLPDPEPVQVGPEPSRTEVVREDPVAGPSVPALAPAAEPVPELPAVPARPASPPPAAKDGPAPALLDLARQVADQHQAKTGKPITRDQLKARLRVGTDLATTLHRTIRTAS</sequence>
<dbReference type="InterPro" id="IPR021235">
    <property type="entry name" value="DUF2637"/>
</dbReference>
<dbReference type="EMBL" id="BAAAHH010000001">
    <property type="protein sequence ID" value="GAA0936391.1"/>
    <property type="molecule type" value="Genomic_DNA"/>
</dbReference>
<gene>
    <name evidence="3" type="ORF">GCM10009550_02130</name>
</gene>
<keyword evidence="2" id="KW-0812">Transmembrane</keyword>
<keyword evidence="2" id="KW-1133">Transmembrane helix</keyword>
<name>A0ABN1Q3D1_9ACTN</name>
<evidence type="ECO:0000313" key="3">
    <source>
        <dbReference type="EMBL" id="GAA0936391.1"/>
    </source>
</evidence>
<proteinExistence type="predicted"/>
<feature type="region of interest" description="Disordered" evidence="1">
    <location>
        <begin position="136"/>
        <end position="202"/>
    </location>
</feature>
<protein>
    <submittedName>
        <fullName evidence="3">DUF2637 domain-containing protein</fullName>
    </submittedName>
</protein>
<dbReference type="RefSeq" id="WP_344235649.1">
    <property type="nucleotide sequence ID" value="NZ_BAAAHH010000001.1"/>
</dbReference>
<feature type="compositionally biased region" description="Low complexity" evidence="1">
    <location>
        <begin position="171"/>
        <end position="189"/>
    </location>
</feature>
<feature type="transmembrane region" description="Helical" evidence="2">
    <location>
        <begin position="81"/>
        <end position="102"/>
    </location>
</feature>
<feature type="transmembrane region" description="Helical" evidence="2">
    <location>
        <begin position="108"/>
        <end position="128"/>
    </location>
</feature>
<dbReference type="Pfam" id="PF10935">
    <property type="entry name" value="DUF2637"/>
    <property type="match status" value="1"/>
</dbReference>
<evidence type="ECO:0000256" key="2">
    <source>
        <dbReference type="SAM" id="Phobius"/>
    </source>
</evidence>
<dbReference type="Proteomes" id="UP001500665">
    <property type="component" value="Unassembled WGS sequence"/>
</dbReference>